<name>A0ABZ2C638_9BACI</name>
<dbReference type="CDD" id="cd22191">
    <property type="entry name" value="DPBB_RlpA_EXP_N-like"/>
    <property type="match status" value="1"/>
</dbReference>
<organism evidence="1 2">
    <name type="scientific">Niallia oryzisoli</name>
    <dbReference type="NCBI Taxonomy" id="1737571"/>
    <lineage>
        <taxon>Bacteria</taxon>
        <taxon>Bacillati</taxon>
        <taxon>Bacillota</taxon>
        <taxon>Bacilli</taxon>
        <taxon>Bacillales</taxon>
        <taxon>Bacillaceae</taxon>
        <taxon>Niallia</taxon>
    </lineage>
</organism>
<proteinExistence type="predicted"/>
<evidence type="ECO:0000313" key="2">
    <source>
        <dbReference type="Proteomes" id="UP001357223"/>
    </source>
</evidence>
<sequence>MYPRHPNSFPNMHAAAYYPWPVYPYAPYEYSRSYPLTPDPAFRQQHVRGQASWTDGGPVTKCNIPWSDNEYMTASVGTDSPYTCGQTLKIRNLAASSHKEILVKVVDQVKGYPANKINLHRKAFQALGANPNVGVIPVEITPSPEVAEEEWGKYLIIVTQAAYPGYRVTDYKYIGKSTESPTRTKQSYEFVLQSQQETMRVQGNVWYNPKTNRVISFDLNEVH</sequence>
<dbReference type="EMBL" id="CP137640">
    <property type="protein sequence ID" value="WVX78914.1"/>
    <property type="molecule type" value="Genomic_DNA"/>
</dbReference>
<dbReference type="Gene3D" id="3.10.450.390">
    <property type="entry name" value="Protein of unknown function DUF3889"/>
    <property type="match status" value="1"/>
</dbReference>
<dbReference type="Proteomes" id="UP001357223">
    <property type="component" value="Chromosome"/>
</dbReference>
<dbReference type="Pfam" id="PF13028">
    <property type="entry name" value="DUF3889"/>
    <property type="match status" value="1"/>
</dbReference>
<evidence type="ECO:0000313" key="1">
    <source>
        <dbReference type="EMBL" id="WVX78914.1"/>
    </source>
</evidence>
<gene>
    <name evidence="1" type="ORF">R4Z09_16530</name>
</gene>
<dbReference type="RefSeq" id="WP_338447848.1">
    <property type="nucleotide sequence ID" value="NZ_CP137640.1"/>
</dbReference>
<dbReference type="InterPro" id="IPR024987">
    <property type="entry name" value="DUF3889"/>
</dbReference>
<dbReference type="SUPFAM" id="SSF50685">
    <property type="entry name" value="Barwin-like endoglucanases"/>
    <property type="match status" value="1"/>
</dbReference>
<protein>
    <submittedName>
        <fullName evidence="1">DUF3889 domain-containing protein</fullName>
    </submittedName>
</protein>
<reference evidence="1 2" key="1">
    <citation type="submission" date="2023-10" db="EMBL/GenBank/DDBJ databases">
        <title>Niallia locisalis sp.nov. isolated from a salt pond sample.</title>
        <authorList>
            <person name="Li X.-J."/>
            <person name="Dong L."/>
        </authorList>
    </citation>
    <scope>NUCLEOTIDE SEQUENCE [LARGE SCALE GENOMIC DNA]</scope>
    <source>
        <strain evidence="1 2">DSM 29761</strain>
    </source>
</reference>
<accession>A0ABZ2C638</accession>
<dbReference type="Gene3D" id="2.40.40.10">
    <property type="entry name" value="RlpA-like domain"/>
    <property type="match status" value="1"/>
</dbReference>
<dbReference type="InterPro" id="IPR036908">
    <property type="entry name" value="RlpA-like_sf"/>
</dbReference>
<keyword evidence="2" id="KW-1185">Reference proteome</keyword>